<dbReference type="RefSeq" id="XP_018034094.1">
    <property type="nucleotide sequence ID" value="XM_018182072.1"/>
</dbReference>
<proteinExistence type="predicted"/>
<dbReference type="AlphaFoldDB" id="A0A177CA74"/>
<sequence length="345" mass="38692">MHSKDRYFNASLRRVKYTRLPRNVSITPNTMPSTPLRHDAMERPAKKCRIRISSSVSQFPGTKKAVQESYVELETAYQRVKIAQLIVKYRELEHLGQRAIELVPGFEHVAVSTKVDEARAALRSADAAFEDALQHYCAVWCARIGTLLLTLPVELRDSISRSLVLVRHPLDSEDVYNNIDPSLTDQRDAITTIPHYYALLGLPTSQEVAAELLRVSHFERAIWLVVQWWSASTAALKGPENLTDVRRRMTKGVARLRAFLDPTVLAAARTARARDSSIRVVARVHSHDVQFLLDALAPVALLMRDSCVKAVASLYVGAAEVEPTVFMLDEEAGRLVKARDDRSSV</sequence>
<dbReference type="Proteomes" id="UP000077069">
    <property type="component" value="Unassembled WGS sequence"/>
</dbReference>
<accession>A0A177CA74</accession>
<keyword evidence="2" id="KW-1185">Reference proteome</keyword>
<protein>
    <submittedName>
        <fullName evidence="1">Uncharacterized protein</fullName>
    </submittedName>
</protein>
<organism evidence="1 2">
    <name type="scientific">Paraphaeosphaeria sporulosa</name>
    <dbReference type="NCBI Taxonomy" id="1460663"/>
    <lineage>
        <taxon>Eukaryota</taxon>
        <taxon>Fungi</taxon>
        <taxon>Dikarya</taxon>
        <taxon>Ascomycota</taxon>
        <taxon>Pezizomycotina</taxon>
        <taxon>Dothideomycetes</taxon>
        <taxon>Pleosporomycetidae</taxon>
        <taxon>Pleosporales</taxon>
        <taxon>Massarineae</taxon>
        <taxon>Didymosphaeriaceae</taxon>
        <taxon>Paraphaeosphaeria</taxon>
    </lineage>
</organism>
<dbReference type="GeneID" id="28765558"/>
<dbReference type="InParanoid" id="A0A177CA74"/>
<evidence type="ECO:0000313" key="1">
    <source>
        <dbReference type="EMBL" id="OAG03729.1"/>
    </source>
</evidence>
<dbReference type="EMBL" id="KV441554">
    <property type="protein sequence ID" value="OAG03729.1"/>
    <property type="molecule type" value="Genomic_DNA"/>
</dbReference>
<gene>
    <name evidence="1" type="ORF">CC84DRAFT_1207026</name>
</gene>
<name>A0A177CA74_9PLEO</name>
<evidence type="ECO:0000313" key="2">
    <source>
        <dbReference type="Proteomes" id="UP000077069"/>
    </source>
</evidence>
<reference evidence="1 2" key="1">
    <citation type="submission" date="2016-05" db="EMBL/GenBank/DDBJ databases">
        <title>Comparative analysis of secretome profiles of manganese(II)-oxidizing ascomycete fungi.</title>
        <authorList>
            <consortium name="DOE Joint Genome Institute"/>
            <person name="Zeiner C.A."/>
            <person name="Purvine S.O."/>
            <person name="Zink E.M."/>
            <person name="Wu S."/>
            <person name="Pasa-Tolic L."/>
            <person name="Chaput D.L."/>
            <person name="Haridas S."/>
            <person name="Grigoriev I.V."/>
            <person name="Santelli C.M."/>
            <person name="Hansel C.M."/>
        </authorList>
    </citation>
    <scope>NUCLEOTIDE SEQUENCE [LARGE SCALE GENOMIC DNA]</scope>
    <source>
        <strain evidence="1 2">AP3s5-JAC2a</strain>
    </source>
</reference>